<evidence type="ECO:0000313" key="1">
    <source>
        <dbReference type="EMBL" id="KAH6933917.1"/>
    </source>
</evidence>
<reference evidence="1" key="1">
    <citation type="submission" date="2020-05" db="EMBL/GenBank/DDBJ databases">
        <title>Large-scale comparative analyses of tick genomes elucidate their genetic diversity and vector capacities.</title>
        <authorList>
            <person name="Jia N."/>
            <person name="Wang J."/>
            <person name="Shi W."/>
            <person name="Du L."/>
            <person name="Sun Y."/>
            <person name="Zhan W."/>
            <person name="Jiang J."/>
            <person name="Wang Q."/>
            <person name="Zhang B."/>
            <person name="Ji P."/>
            <person name="Sakyi L.B."/>
            <person name="Cui X."/>
            <person name="Yuan T."/>
            <person name="Jiang B."/>
            <person name="Yang W."/>
            <person name="Lam T.T.-Y."/>
            <person name="Chang Q."/>
            <person name="Ding S."/>
            <person name="Wang X."/>
            <person name="Zhu J."/>
            <person name="Ruan X."/>
            <person name="Zhao L."/>
            <person name="Wei J."/>
            <person name="Que T."/>
            <person name="Du C."/>
            <person name="Cheng J."/>
            <person name="Dai P."/>
            <person name="Han X."/>
            <person name="Huang E."/>
            <person name="Gao Y."/>
            <person name="Liu J."/>
            <person name="Shao H."/>
            <person name="Ye R."/>
            <person name="Li L."/>
            <person name="Wei W."/>
            <person name="Wang X."/>
            <person name="Wang C."/>
            <person name="Yang T."/>
            <person name="Huo Q."/>
            <person name="Li W."/>
            <person name="Guo W."/>
            <person name="Chen H."/>
            <person name="Zhou L."/>
            <person name="Ni X."/>
            <person name="Tian J."/>
            <person name="Zhou Y."/>
            <person name="Sheng Y."/>
            <person name="Liu T."/>
            <person name="Pan Y."/>
            <person name="Xia L."/>
            <person name="Li J."/>
            <person name="Zhao F."/>
            <person name="Cao W."/>
        </authorList>
    </citation>
    <scope>NUCLEOTIDE SEQUENCE</scope>
    <source>
        <tissue evidence="1">Larvae</tissue>
    </source>
</reference>
<organism evidence="1 2">
    <name type="scientific">Hyalomma asiaticum</name>
    <name type="common">Tick</name>
    <dbReference type="NCBI Taxonomy" id="266040"/>
    <lineage>
        <taxon>Eukaryota</taxon>
        <taxon>Metazoa</taxon>
        <taxon>Ecdysozoa</taxon>
        <taxon>Arthropoda</taxon>
        <taxon>Chelicerata</taxon>
        <taxon>Arachnida</taxon>
        <taxon>Acari</taxon>
        <taxon>Parasitiformes</taxon>
        <taxon>Ixodida</taxon>
        <taxon>Ixodoidea</taxon>
        <taxon>Ixodidae</taxon>
        <taxon>Hyalomminae</taxon>
        <taxon>Hyalomma</taxon>
    </lineage>
</organism>
<dbReference type="EMBL" id="CM023484">
    <property type="protein sequence ID" value="KAH6933917.1"/>
    <property type="molecule type" value="Genomic_DNA"/>
</dbReference>
<accession>A0ACB7SFF6</accession>
<sequence length="59" mass="6683">MQWQKRKVALVLDNCSAQHSMPNMSKVEVFFLAPNNTAGLEPMDAAVIANIKVLYRHRV</sequence>
<dbReference type="Proteomes" id="UP000821845">
    <property type="component" value="Chromosome 4"/>
</dbReference>
<gene>
    <name evidence="1" type="ORF">HPB50_018839</name>
</gene>
<protein>
    <submittedName>
        <fullName evidence="1">Uncharacterized protein</fullName>
    </submittedName>
</protein>
<evidence type="ECO:0000313" key="2">
    <source>
        <dbReference type="Proteomes" id="UP000821845"/>
    </source>
</evidence>
<comment type="caution">
    <text evidence="1">The sequence shown here is derived from an EMBL/GenBank/DDBJ whole genome shotgun (WGS) entry which is preliminary data.</text>
</comment>
<proteinExistence type="predicted"/>
<name>A0ACB7SFF6_HYAAI</name>
<keyword evidence="2" id="KW-1185">Reference proteome</keyword>